<accession>A0A383C9S7</accession>
<dbReference type="InterPro" id="IPR012938">
    <property type="entry name" value="Glc/Sorbosone_DH"/>
</dbReference>
<evidence type="ECO:0000259" key="1">
    <source>
        <dbReference type="Pfam" id="PF07995"/>
    </source>
</evidence>
<dbReference type="AlphaFoldDB" id="A0A383C9S7"/>
<name>A0A383C9S7_9ZZZZ</name>
<feature type="non-terminal residue" evidence="2">
    <location>
        <position position="1"/>
    </location>
</feature>
<evidence type="ECO:0000313" key="2">
    <source>
        <dbReference type="EMBL" id="SVE28809.1"/>
    </source>
</evidence>
<gene>
    <name evidence="2" type="ORF">METZ01_LOCUS481663</name>
</gene>
<proteinExistence type="predicted"/>
<organism evidence="2">
    <name type="scientific">marine metagenome</name>
    <dbReference type="NCBI Taxonomy" id="408172"/>
    <lineage>
        <taxon>unclassified sequences</taxon>
        <taxon>metagenomes</taxon>
        <taxon>ecological metagenomes</taxon>
    </lineage>
</organism>
<dbReference type="Gene3D" id="2.120.10.30">
    <property type="entry name" value="TolB, C-terminal domain"/>
    <property type="match status" value="1"/>
</dbReference>
<dbReference type="Pfam" id="PF07995">
    <property type="entry name" value="GSDH"/>
    <property type="match status" value="1"/>
</dbReference>
<reference evidence="2" key="1">
    <citation type="submission" date="2018-05" db="EMBL/GenBank/DDBJ databases">
        <authorList>
            <person name="Lanie J.A."/>
            <person name="Ng W.-L."/>
            <person name="Kazmierczak K.M."/>
            <person name="Andrzejewski T.M."/>
            <person name="Davidsen T.M."/>
            <person name="Wayne K.J."/>
            <person name="Tettelin H."/>
            <person name="Glass J.I."/>
            <person name="Rusch D."/>
            <person name="Podicherti R."/>
            <person name="Tsui H.-C.T."/>
            <person name="Winkler M.E."/>
        </authorList>
    </citation>
    <scope>NUCLEOTIDE SEQUENCE</scope>
</reference>
<sequence length="43" mass="4951">KKEERIFTGVFGRIRDVRQGPEGFIYLLTDESPGRLMRVKPAS</sequence>
<feature type="domain" description="Glucose/Sorbosone dehydrogenase" evidence="1">
    <location>
        <begin position="2"/>
        <end position="38"/>
    </location>
</feature>
<protein>
    <recommendedName>
        <fullName evidence="1">Glucose/Sorbosone dehydrogenase domain-containing protein</fullName>
    </recommendedName>
</protein>
<dbReference type="InterPro" id="IPR011042">
    <property type="entry name" value="6-blade_b-propeller_TolB-like"/>
</dbReference>
<dbReference type="EMBL" id="UINC01206944">
    <property type="protein sequence ID" value="SVE28809.1"/>
    <property type="molecule type" value="Genomic_DNA"/>
</dbReference>